<dbReference type="Gene3D" id="3.30.70.360">
    <property type="match status" value="1"/>
</dbReference>
<dbReference type="SUPFAM" id="SSF55031">
    <property type="entry name" value="Bacterial exopeptidase dimerisation domain"/>
    <property type="match status" value="1"/>
</dbReference>
<name>G0J1U6_CYCMS</name>
<dbReference type="KEGG" id="cmr:Cycma_0169"/>
<proteinExistence type="predicted"/>
<sequence>MSLNFYLIFFVACQSTDCLFLNLGMRRIFRLDFILAGIAFLCTASSLIAQSKLEKKVNESAQEIEGKVIEWRRDFHEHPELGNEEVRTAGKIAAHLKSLGMEVTEGVAVTGVIGILKGGKPGPTVALRADMDALPVTERVDVPFKSQVKTTYNGQESGVMHACGHDSHMAILMGVAEVLKGMQKDLKGTVKFIFQPSEEGLEDKSIDTWGAKQMVEEGVMEDVDVIFGLHINSQTPAGVIKYKPGPAMAAVDELEITVKGQQAHGAYPWSSIDPIVTSSQIVMGLQTIVSRNVKIIEIPAIVTIGAIHGGVRHNIIPEQVDMIGTIRTYSQPQQELIHRRIREIGENIAKSAGAEADISINKMYPVTYNDEALTAKMQPTLEKVAGKDNLWVHDPVTGAEDFSFFQLEKPGLFFFLGGMPPAEDPEKAASHHTPDFYLDESGFVLGVRALSQLTVDYMEMSK</sequence>
<evidence type="ECO:0000256" key="2">
    <source>
        <dbReference type="PIRSR" id="PIRSR005962-1"/>
    </source>
</evidence>
<keyword evidence="5" id="KW-1185">Reference proteome</keyword>
<organism evidence="4 5">
    <name type="scientific">Cyclobacterium marinum (strain ATCC 25205 / DSM 745 / LMG 13164 / NCIMB 1802)</name>
    <name type="common">Flectobacillus marinus</name>
    <dbReference type="NCBI Taxonomy" id="880070"/>
    <lineage>
        <taxon>Bacteria</taxon>
        <taxon>Pseudomonadati</taxon>
        <taxon>Bacteroidota</taxon>
        <taxon>Cytophagia</taxon>
        <taxon>Cytophagales</taxon>
        <taxon>Cyclobacteriaceae</taxon>
        <taxon>Cyclobacterium</taxon>
    </lineage>
</organism>
<dbReference type="PANTHER" id="PTHR11014:SF63">
    <property type="entry name" value="METALLOPEPTIDASE, PUTATIVE (AFU_ORTHOLOGUE AFUA_6G09600)-RELATED"/>
    <property type="match status" value="1"/>
</dbReference>
<dbReference type="GO" id="GO:0050118">
    <property type="term" value="F:N-acetyldiaminopimelate deacetylase activity"/>
    <property type="evidence" value="ECO:0007669"/>
    <property type="project" value="UniProtKB-ARBA"/>
</dbReference>
<keyword evidence="1 4" id="KW-0378">Hydrolase</keyword>
<feature type="binding site" evidence="2">
    <location>
        <position position="199"/>
    </location>
    <ligand>
        <name>Mn(2+)</name>
        <dbReference type="ChEBI" id="CHEBI:29035"/>
        <label>2</label>
    </ligand>
</feature>
<dbReference type="AlphaFoldDB" id="G0J1U6"/>
<dbReference type="PANTHER" id="PTHR11014">
    <property type="entry name" value="PEPTIDASE M20 FAMILY MEMBER"/>
    <property type="match status" value="1"/>
</dbReference>
<dbReference type="GO" id="GO:0046872">
    <property type="term" value="F:metal ion binding"/>
    <property type="evidence" value="ECO:0007669"/>
    <property type="project" value="UniProtKB-KW"/>
</dbReference>
<feature type="binding site" evidence="2">
    <location>
        <position position="163"/>
    </location>
    <ligand>
        <name>Mn(2+)</name>
        <dbReference type="ChEBI" id="CHEBI:29035"/>
        <label>2</label>
    </ligand>
</feature>
<gene>
    <name evidence="4" type="ordered locus">Cycma_0169</name>
</gene>
<dbReference type="InterPro" id="IPR002933">
    <property type="entry name" value="Peptidase_M20"/>
</dbReference>
<comment type="cofactor">
    <cofactor evidence="2">
        <name>Mn(2+)</name>
        <dbReference type="ChEBI" id="CHEBI:29035"/>
    </cofactor>
    <text evidence="2">The Mn(2+) ion enhances activity.</text>
</comment>
<accession>G0J1U6</accession>
<dbReference type="InterPro" id="IPR036264">
    <property type="entry name" value="Bact_exopeptidase_dim_dom"/>
</dbReference>
<dbReference type="EMBL" id="CP002955">
    <property type="protein sequence ID" value="AEL23952.1"/>
    <property type="molecule type" value="Genomic_DNA"/>
</dbReference>
<dbReference type="FunFam" id="3.30.70.360:FF:000001">
    <property type="entry name" value="N-acetyldiaminopimelate deacetylase"/>
    <property type="match status" value="1"/>
</dbReference>
<dbReference type="GO" id="GO:0019877">
    <property type="term" value="P:diaminopimelate biosynthetic process"/>
    <property type="evidence" value="ECO:0007669"/>
    <property type="project" value="UniProtKB-ARBA"/>
</dbReference>
<dbReference type="InterPro" id="IPR011650">
    <property type="entry name" value="Peptidase_M20_dimer"/>
</dbReference>
<dbReference type="InterPro" id="IPR017439">
    <property type="entry name" value="Amidohydrolase"/>
</dbReference>
<evidence type="ECO:0000259" key="3">
    <source>
        <dbReference type="Pfam" id="PF07687"/>
    </source>
</evidence>
<dbReference type="eggNOG" id="COG1473">
    <property type="taxonomic scope" value="Bacteria"/>
</dbReference>
<keyword evidence="2" id="KW-0479">Metal-binding</keyword>
<dbReference type="PIRSF" id="PIRSF005962">
    <property type="entry name" value="Pept_M20D_amidohydro"/>
    <property type="match status" value="1"/>
</dbReference>
<feature type="domain" description="Peptidase M20 dimerisation" evidence="3">
    <location>
        <begin position="254"/>
        <end position="348"/>
    </location>
</feature>
<evidence type="ECO:0000313" key="5">
    <source>
        <dbReference type="Proteomes" id="UP000001635"/>
    </source>
</evidence>
<feature type="binding site" evidence="2">
    <location>
        <position position="432"/>
    </location>
    <ligand>
        <name>Mn(2+)</name>
        <dbReference type="ChEBI" id="CHEBI:29035"/>
        <label>2</label>
    </ligand>
</feature>
<dbReference type="Pfam" id="PF07687">
    <property type="entry name" value="M20_dimer"/>
    <property type="match status" value="1"/>
</dbReference>
<feature type="binding site" evidence="2">
    <location>
        <position position="230"/>
    </location>
    <ligand>
        <name>Mn(2+)</name>
        <dbReference type="ChEBI" id="CHEBI:29035"/>
        <label>2</label>
    </ligand>
</feature>
<dbReference type="Gene3D" id="3.40.630.10">
    <property type="entry name" value="Zn peptidases"/>
    <property type="match status" value="1"/>
</dbReference>
<dbReference type="SUPFAM" id="SSF53187">
    <property type="entry name" value="Zn-dependent exopeptidases"/>
    <property type="match status" value="1"/>
</dbReference>
<feature type="binding site" evidence="2">
    <location>
        <position position="165"/>
    </location>
    <ligand>
        <name>Mn(2+)</name>
        <dbReference type="ChEBI" id="CHEBI:29035"/>
        <label>2</label>
    </ligand>
</feature>
<evidence type="ECO:0000256" key="1">
    <source>
        <dbReference type="ARBA" id="ARBA00022801"/>
    </source>
</evidence>
<keyword evidence="2" id="KW-0464">Manganese</keyword>
<dbReference type="NCBIfam" id="TIGR01891">
    <property type="entry name" value="amidohydrolases"/>
    <property type="match status" value="1"/>
</dbReference>
<dbReference type="HOGENOM" id="CLU_023257_0_1_10"/>
<dbReference type="Proteomes" id="UP000001635">
    <property type="component" value="Chromosome"/>
</dbReference>
<reference evidence="5" key="1">
    <citation type="submission" date="2011-07" db="EMBL/GenBank/DDBJ databases">
        <title>The complete genome of Cyclobacterium marinum DSM 745.</title>
        <authorList>
            <person name="Lucas S."/>
            <person name="Han J."/>
            <person name="Lapidus A."/>
            <person name="Bruce D."/>
            <person name="Goodwin L."/>
            <person name="Pitluck S."/>
            <person name="Peters L."/>
            <person name="Kyrpides N."/>
            <person name="Mavromatis K."/>
            <person name="Ivanova N."/>
            <person name="Ovchinnikova G."/>
            <person name="Chertkov O."/>
            <person name="Detter J.C."/>
            <person name="Tapia R."/>
            <person name="Han C."/>
            <person name="Land M."/>
            <person name="Hauser L."/>
            <person name="Markowitz V."/>
            <person name="Cheng J.-F."/>
            <person name="Hugenholtz P."/>
            <person name="Woyke T."/>
            <person name="Wu D."/>
            <person name="Tindall B."/>
            <person name="Schuetze A."/>
            <person name="Brambilla E."/>
            <person name="Klenk H.-P."/>
            <person name="Eisen J.A."/>
        </authorList>
    </citation>
    <scope>NUCLEOTIDE SEQUENCE [LARGE SCALE GENOMIC DNA]</scope>
    <source>
        <strain evidence="5">ATCC 25205 / DSM 745 / LMG 13164 / NCIMB 1802</strain>
    </source>
</reference>
<evidence type="ECO:0000313" key="4">
    <source>
        <dbReference type="EMBL" id="AEL23952.1"/>
    </source>
</evidence>
<dbReference type="Pfam" id="PF01546">
    <property type="entry name" value="Peptidase_M20"/>
    <property type="match status" value="1"/>
</dbReference>
<protein>
    <submittedName>
        <fullName evidence="4">Amidohydrolase</fullName>
    </submittedName>
</protein>